<dbReference type="EMBL" id="UYRT01090868">
    <property type="protein sequence ID" value="VDN36542.1"/>
    <property type="molecule type" value="Genomic_DNA"/>
</dbReference>
<dbReference type="GO" id="GO:0003723">
    <property type="term" value="F:RNA binding"/>
    <property type="evidence" value="ECO:0007669"/>
    <property type="project" value="TreeGrafter"/>
</dbReference>
<feature type="region of interest" description="Disordered" evidence="2">
    <location>
        <begin position="118"/>
        <end position="224"/>
    </location>
</feature>
<proteinExistence type="predicted"/>
<evidence type="ECO:0000256" key="1">
    <source>
        <dbReference type="ARBA" id="ARBA00022664"/>
    </source>
</evidence>
<organism evidence="6">
    <name type="scientific">Gongylonema pulchrum</name>
    <dbReference type="NCBI Taxonomy" id="637853"/>
    <lineage>
        <taxon>Eukaryota</taxon>
        <taxon>Metazoa</taxon>
        <taxon>Ecdysozoa</taxon>
        <taxon>Nematoda</taxon>
        <taxon>Chromadorea</taxon>
        <taxon>Rhabditida</taxon>
        <taxon>Spirurina</taxon>
        <taxon>Spiruromorpha</taxon>
        <taxon>Spiruroidea</taxon>
        <taxon>Gongylonematidae</taxon>
        <taxon>Gongylonema</taxon>
    </lineage>
</organism>
<feature type="compositionally biased region" description="Basic and acidic residues" evidence="2">
    <location>
        <begin position="201"/>
        <end position="215"/>
    </location>
</feature>
<keyword evidence="1" id="KW-0507">mRNA processing</keyword>
<evidence type="ECO:0000313" key="6">
    <source>
        <dbReference type="WBParaSite" id="GPUH_0002069501-mRNA-1"/>
    </source>
</evidence>
<evidence type="ECO:0000313" key="4">
    <source>
        <dbReference type="EMBL" id="VDN36542.1"/>
    </source>
</evidence>
<dbReference type="Pfam" id="PF01480">
    <property type="entry name" value="PWI"/>
    <property type="match status" value="1"/>
</dbReference>
<dbReference type="WBParaSite" id="GPUH_0002069501-mRNA-1">
    <property type="protein sequence ID" value="GPUH_0002069501-mRNA-1"/>
    <property type="gene ID" value="GPUH_0002069501"/>
</dbReference>
<dbReference type="GO" id="GO:0006397">
    <property type="term" value="P:mRNA processing"/>
    <property type="evidence" value="ECO:0007669"/>
    <property type="project" value="UniProtKB-KW"/>
</dbReference>
<dbReference type="SMART" id="SM00311">
    <property type="entry name" value="PWI"/>
    <property type="match status" value="1"/>
</dbReference>
<dbReference type="OrthoDB" id="163257at2759"/>
<protein>
    <submittedName>
        <fullName evidence="6">PWI domain-containing protein</fullName>
    </submittedName>
</protein>
<reference evidence="6" key="1">
    <citation type="submission" date="2016-06" db="UniProtKB">
        <authorList>
            <consortium name="WormBaseParasite"/>
        </authorList>
    </citation>
    <scope>IDENTIFICATION</scope>
</reference>
<dbReference type="InterPro" id="IPR036483">
    <property type="entry name" value="PWI_dom_sf"/>
</dbReference>
<dbReference type="Proteomes" id="UP000271098">
    <property type="component" value="Unassembled WGS sequence"/>
</dbReference>
<feature type="compositionally biased region" description="Basic and acidic residues" evidence="2">
    <location>
        <begin position="128"/>
        <end position="191"/>
    </location>
</feature>
<gene>
    <name evidence="4" type="ORF">GPUH_LOCUS20672</name>
</gene>
<dbReference type="InterPro" id="IPR002483">
    <property type="entry name" value="PWI_dom"/>
</dbReference>
<evidence type="ECO:0000259" key="3">
    <source>
        <dbReference type="PROSITE" id="PS51025"/>
    </source>
</evidence>
<reference evidence="4 5" key="2">
    <citation type="submission" date="2018-11" db="EMBL/GenBank/DDBJ databases">
        <authorList>
            <consortium name="Pathogen Informatics"/>
        </authorList>
    </citation>
    <scope>NUCLEOTIDE SEQUENCE [LARGE SCALE GENOMIC DNA]</scope>
</reference>
<feature type="domain" description="PWI" evidence="3">
    <location>
        <begin position="1"/>
        <end position="87"/>
    </location>
</feature>
<evidence type="ECO:0000256" key="2">
    <source>
        <dbReference type="SAM" id="MobiDB-lite"/>
    </source>
</evidence>
<dbReference type="InterPro" id="IPR052225">
    <property type="entry name" value="Ser/Arg_repetitive_matrix"/>
</dbReference>
<dbReference type="Gene3D" id="1.20.1390.10">
    <property type="entry name" value="PWI domain"/>
    <property type="match status" value="1"/>
</dbReference>
<dbReference type="GO" id="GO:0048024">
    <property type="term" value="P:regulation of mRNA splicing, via spliceosome"/>
    <property type="evidence" value="ECO:0007669"/>
    <property type="project" value="TreeGrafter"/>
</dbReference>
<dbReference type="PANTHER" id="PTHR23148">
    <property type="entry name" value="SERINE/ARGININE REGULATED NUCLEAR MATRIX PROTEIN"/>
    <property type="match status" value="1"/>
</dbReference>
<dbReference type="PROSITE" id="PS51025">
    <property type="entry name" value="PWI"/>
    <property type="match status" value="1"/>
</dbReference>
<name>A0A183EI79_9BILA</name>
<evidence type="ECO:0000313" key="5">
    <source>
        <dbReference type="Proteomes" id="UP000271098"/>
    </source>
</evidence>
<dbReference type="GO" id="GO:0005681">
    <property type="term" value="C:spliceosomal complex"/>
    <property type="evidence" value="ECO:0007669"/>
    <property type="project" value="TreeGrafter"/>
</dbReference>
<accession>A0A183EI79</accession>
<dbReference type="AlphaFoldDB" id="A0A183EI79"/>
<sequence length="224" mass="26239">MDRVNLDVLKPWITAKLNDILGMEDDVLIEYVFSQLEEKSLNPKVMQINLTGFLNARRAREFMGELWGMLLEAQSSEDGIPASLVEKKMKEIQEKTKNITVSSSNGGAAELAGSDWKNRYNSLTGGRYGRESRDIENESNKKEETRHRSHRESDRSREKERNKEGAKGKEDEKNERRHDAEKQSSRDDRARPRSRSPTRRRMYDERMEKKKERSRSPNRYFQLS</sequence>
<keyword evidence="5" id="KW-1185">Reference proteome</keyword>
<dbReference type="PANTHER" id="PTHR23148:SF0">
    <property type="entry name" value="SERINE_ARGININE REPETITIVE MATRIX PROTEIN 1"/>
    <property type="match status" value="1"/>
</dbReference>
<dbReference type="SUPFAM" id="SSF101233">
    <property type="entry name" value="PWI domain"/>
    <property type="match status" value="1"/>
</dbReference>